<dbReference type="Proteomes" id="UP000489600">
    <property type="component" value="Unassembled WGS sequence"/>
</dbReference>
<keyword evidence="3" id="KW-1185">Reference proteome</keyword>
<dbReference type="AlphaFoldDB" id="A0A565BHH2"/>
<dbReference type="GO" id="GO:0016881">
    <property type="term" value="F:acid-amino acid ligase activity"/>
    <property type="evidence" value="ECO:0007669"/>
    <property type="project" value="TreeGrafter"/>
</dbReference>
<sequence>MKMMEDCFSEVEDCLDYVYRRYRNKGKSIGPLEIRVVSLGTFDSLMDFSISQGSSVNKYKTP</sequence>
<dbReference type="OrthoDB" id="1099492at2759"/>
<dbReference type="PANTHER" id="PTHR31901:SF72">
    <property type="entry name" value="INDOLE-3-ACETIC ACID-AMIDO SYNTHETASE GH3.17-LIKE"/>
    <property type="match status" value="1"/>
</dbReference>
<dbReference type="InterPro" id="IPR004993">
    <property type="entry name" value="GH3"/>
</dbReference>
<organism evidence="2 3">
    <name type="scientific">Arabis nemorensis</name>
    <dbReference type="NCBI Taxonomy" id="586526"/>
    <lineage>
        <taxon>Eukaryota</taxon>
        <taxon>Viridiplantae</taxon>
        <taxon>Streptophyta</taxon>
        <taxon>Embryophyta</taxon>
        <taxon>Tracheophyta</taxon>
        <taxon>Spermatophyta</taxon>
        <taxon>Magnoliopsida</taxon>
        <taxon>eudicotyledons</taxon>
        <taxon>Gunneridae</taxon>
        <taxon>Pentapetalae</taxon>
        <taxon>rosids</taxon>
        <taxon>malvids</taxon>
        <taxon>Brassicales</taxon>
        <taxon>Brassicaceae</taxon>
        <taxon>Arabideae</taxon>
        <taxon>Arabis</taxon>
    </lineage>
</organism>
<gene>
    <name evidence="2" type="ORF">ANE_LOCUS11540</name>
</gene>
<evidence type="ECO:0000313" key="3">
    <source>
        <dbReference type="Proteomes" id="UP000489600"/>
    </source>
</evidence>
<evidence type="ECO:0000313" key="2">
    <source>
        <dbReference type="EMBL" id="VVB01096.1"/>
    </source>
</evidence>
<dbReference type="Pfam" id="PF23572">
    <property type="entry name" value="GH3_C"/>
    <property type="match status" value="1"/>
</dbReference>
<dbReference type="InterPro" id="IPR055378">
    <property type="entry name" value="GH3_C"/>
</dbReference>
<dbReference type="PANTHER" id="PTHR31901">
    <property type="entry name" value="GH3 DOMAIN-CONTAINING PROTEIN"/>
    <property type="match status" value="1"/>
</dbReference>
<comment type="caution">
    <text evidence="2">The sequence shown here is derived from an EMBL/GenBank/DDBJ whole genome shotgun (WGS) entry which is preliminary data.</text>
</comment>
<accession>A0A565BHH2</accession>
<name>A0A565BHH2_9BRAS</name>
<dbReference type="EMBL" id="CABITT030000004">
    <property type="protein sequence ID" value="VVB01096.1"/>
    <property type="molecule type" value="Genomic_DNA"/>
</dbReference>
<protein>
    <recommendedName>
        <fullName evidence="1">GH3 C-terminal domain-containing protein</fullName>
    </recommendedName>
</protein>
<evidence type="ECO:0000259" key="1">
    <source>
        <dbReference type="Pfam" id="PF23572"/>
    </source>
</evidence>
<dbReference type="GO" id="GO:0005737">
    <property type="term" value="C:cytoplasm"/>
    <property type="evidence" value="ECO:0007669"/>
    <property type="project" value="TreeGrafter"/>
</dbReference>
<reference evidence="2" key="1">
    <citation type="submission" date="2019-07" db="EMBL/GenBank/DDBJ databases">
        <authorList>
            <person name="Dittberner H."/>
        </authorList>
    </citation>
    <scope>NUCLEOTIDE SEQUENCE [LARGE SCALE GENOMIC DNA]</scope>
</reference>
<proteinExistence type="predicted"/>
<feature type="domain" description="GH3 C-terminal" evidence="1">
    <location>
        <begin position="5"/>
        <end position="62"/>
    </location>
</feature>